<gene>
    <name evidence="1" type="ORF">J5O05_01035</name>
</gene>
<accession>A0A975DH51</accession>
<evidence type="ECO:0000313" key="1">
    <source>
        <dbReference type="EMBL" id="QTH71595.1"/>
    </source>
</evidence>
<name>A0A975DH51_9GAMM</name>
<organism evidence="1 2">
    <name type="scientific">Pseudoalteromonas xiamenensis</name>
    <dbReference type="NCBI Taxonomy" id="882626"/>
    <lineage>
        <taxon>Bacteria</taxon>
        <taxon>Pseudomonadati</taxon>
        <taxon>Pseudomonadota</taxon>
        <taxon>Gammaproteobacteria</taxon>
        <taxon>Alteromonadales</taxon>
        <taxon>Pseudoalteromonadaceae</taxon>
        <taxon>Pseudoalteromonas</taxon>
    </lineage>
</organism>
<dbReference type="Proteomes" id="UP000664904">
    <property type="component" value="Chromosome"/>
</dbReference>
<proteinExistence type="predicted"/>
<evidence type="ECO:0000313" key="2">
    <source>
        <dbReference type="Proteomes" id="UP000664904"/>
    </source>
</evidence>
<dbReference type="RefSeq" id="WP_208843221.1">
    <property type="nucleotide sequence ID" value="NZ_CP072133.1"/>
</dbReference>
<dbReference type="KEGG" id="pxi:J5O05_01035"/>
<keyword evidence="2" id="KW-1185">Reference proteome</keyword>
<protein>
    <recommendedName>
        <fullName evidence="3">DUF1570 domain-containing protein</fullName>
    </recommendedName>
</protein>
<dbReference type="AlphaFoldDB" id="A0A975DH51"/>
<dbReference type="EMBL" id="CP072133">
    <property type="protein sequence ID" value="QTH71595.1"/>
    <property type="molecule type" value="Genomic_DNA"/>
</dbReference>
<reference evidence="1" key="1">
    <citation type="submission" date="2021-03" db="EMBL/GenBank/DDBJ databases">
        <title>Complete Genome of Pseudoalteromonas xiamenensis STKMTI.2, a new potential marine bacterium producing anti-Vibrio compounds.</title>
        <authorList>
            <person name="Handayani D.P."/>
            <person name="Isnansetyo A."/>
            <person name="Istiqomah I."/>
            <person name="Jumina J."/>
        </authorList>
    </citation>
    <scope>NUCLEOTIDE SEQUENCE</scope>
    <source>
        <strain evidence="1">STKMTI.2</strain>
    </source>
</reference>
<dbReference type="Gene3D" id="3.40.30.160">
    <property type="entry name" value="Collagenase ColT, N-terminal domain"/>
    <property type="match status" value="1"/>
</dbReference>
<sequence length="253" mass="29299">MAQEHVFVSKDALDFFDLTVSVPSSKVDLKNQIESKLYAVFRAYSELLGIQNVKRVKLEIVILPSKKEYDRARGPFKVSSNTRGFYTHKFKKAFVLYRGDKSTIQNAVHEAVHAINHSLLGKTNRWLNEGLAEYFEKLETTMHYAEAGANSDWTKRGYLTGKTLMPASTIGHSNIWKEHEVPLMYSSSWAYVHFLMMSDHSRMAFGELLKRESQDKCNLLTLSEVNEVLKYQQQSTEDNFYIFTKSKIRKHRI</sequence>
<evidence type="ECO:0008006" key="3">
    <source>
        <dbReference type="Google" id="ProtNLM"/>
    </source>
</evidence>